<protein>
    <recommendedName>
        <fullName evidence="2">SUEL-type lectin domain-containing protein</fullName>
    </recommendedName>
</protein>
<evidence type="ECO:0000313" key="3">
    <source>
        <dbReference type="EMBL" id="CRZ11682.1"/>
    </source>
</evidence>
<feature type="domain" description="SUEL-type lectin" evidence="2">
    <location>
        <begin position="118"/>
        <end position="182"/>
    </location>
</feature>
<dbReference type="InterPro" id="IPR043159">
    <property type="entry name" value="Lectin_gal-bd_sf"/>
</dbReference>
<evidence type="ECO:0000256" key="1">
    <source>
        <dbReference type="SAM" id="Phobius"/>
    </source>
</evidence>
<keyword evidence="1" id="KW-1133">Transmembrane helix</keyword>
<dbReference type="GO" id="GO:0030246">
    <property type="term" value="F:carbohydrate binding"/>
    <property type="evidence" value="ECO:0007669"/>
    <property type="project" value="InterPro"/>
</dbReference>
<sequence>MNRCFEQKTLNQGKLLKCPHNQVVKGISRAHFGLQLGSCSHGNTWKQVETCSKDIKPIVSRMCLDRESCYVEADPKEFGIPCQSKENQFRVMVDYICGQPDEIKPKCFNSEKNSAIICPTGQVITSFTKGSFGNPGTCSAPFKTGDCHVDPLPLLQSQCLRQNRCDVNVMTAKFGTPSCGNATYGNSSKPKFNHLLTEYTCGLPTDTALNLTRYNVSAFDKTLLKKKANGASGAASGLLALCVTILAMVFI</sequence>
<dbReference type="Pfam" id="PF02140">
    <property type="entry name" value="SUEL_Lectin"/>
    <property type="match status" value="2"/>
</dbReference>
<proteinExistence type="predicted"/>
<dbReference type="EMBL" id="HACM01011686">
    <property type="protein sequence ID" value="CRZ12128.1"/>
    <property type="molecule type" value="Transcribed_RNA"/>
</dbReference>
<name>A0A0H5RDP0_9EUKA</name>
<accession>A0A0H5RDP0</accession>
<dbReference type="Gene3D" id="2.60.120.740">
    <property type="match status" value="2"/>
</dbReference>
<reference evidence="3" key="1">
    <citation type="submission" date="2015-04" db="EMBL/GenBank/DDBJ databases">
        <title>The genome sequence of the plant pathogenic Rhizarian Plasmodiophora brassicae reveals insights in its biotrophic life cycle and the origin of chitin synthesis.</title>
        <authorList>
            <person name="Schwelm A."/>
            <person name="Fogelqvist J."/>
            <person name="Knaust A."/>
            <person name="Julke S."/>
            <person name="Lilja T."/>
            <person name="Dhandapani V."/>
            <person name="Bonilla-Rosso G."/>
            <person name="Karlsson M."/>
            <person name="Shevchenko A."/>
            <person name="Choi S.R."/>
            <person name="Kim H.G."/>
            <person name="Park J.Y."/>
            <person name="Lim Y.P."/>
            <person name="Ludwig-Muller J."/>
            <person name="Dixelius C."/>
        </authorList>
    </citation>
    <scope>NUCLEOTIDE SEQUENCE</scope>
    <source>
        <tissue evidence="3">Potato root galls</tissue>
    </source>
</reference>
<feature type="domain" description="SUEL-type lectin" evidence="2">
    <location>
        <begin position="16"/>
        <end position="92"/>
    </location>
</feature>
<feature type="transmembrane region" description="Helical" evidence="1">
    <location>
        <begin position="231"/>
        <end position="250"/>
    </location>
</feature>
<evidence type="ECO:0000259" key="2">
    <source>
        <dbReference type="Pfam" id="PF02140"/>
    </source>
</evidence>
<dbReference type="CDD" id="cd22823">
    <property type="entry name" value="Gal_Rha_Lectin"/>
    <property type="match status" value="1"/>
</dbReference>
<dbReference type="InterPro" id="IPR000922">
    <property type="entry name" value="Lectin_gal-bd_dom"/>
</dbReference>
<dbReference type="EMBL" id="HACM01011240">
    <property type="protein sequence ID" value="CRZ11682.1"/>
    <property type="molecule type" value="Transcribed_RNA"/>
</dbReference>
<organism evidence="3">
    <name type="scientific">Spongospora subterranea</name>
    <dbReference type="NCBI Taxonomy" id="70186"/>
    <lineage>
        <taxon>Eukaryota</taxon>
        <taxon>Sar</taxon>
        <taxon>Rhizaria</taxon>
        <taxon>Endomyxa</taxon>
        <taxon>Phytomyxea</taxon>
        <taxon>Plasmodiophorida</taxon>
        <taxon>Plasmodiophoridae</taxon>
        <taxon>Spongospora</taxon>
    </lineage>
</organism>
<dbReference type="AlphaFoldDB" id="A0A0H5RDP0"/>
<keyword evidence="1" id="KW-0472">Membrane</keyword>
<keyword evidence="1" id="KW-0812">Transmembrane</keyword>